<evidence type="ECO:0000313" key="3">
    <source>
        <dbReference type="Proteomes" id="UP001304671"/>
    </source>
</evidence>
<dbReference type="Gene3D" id="3.30.420.10">
    <property type="entry name" value="Ribonuclease H-like superfamily/Ribonuclease H"/>
    <property type="match status" value="1"/>
</dbReference>
<dbReference type="InterPro" id="IPR036397">
    <property type="entry name" value="RNaseH_sf"/>
</dbReference>
<keyword evidence="3" id="KW-1185">Reference proteome</keyword>
<sequence length="209" mass="24696">MRTTLETADIDKAVFLCIDQLTIYAHPSVSCAYGKQQPLAKQGWQSNKTMRVMGALNLLTGKVDYFIRNKISVATIYCFYQELVNTYPNKQIYIILDNWPMHYHPDLLVALQTQDCPFKHRVPASWKDLKPTKKYANKNLPIKLLPLPTYASWLNVIEKLWKKLKQELLHMHPYKDQFEQLKQHVKTWLDKYTTHENHDDLRKYVGLFN</sequence>
<dbReference type="Pfam" id="PF13358">
    <property type="entry name" value="DDE_3"/>
    <property type="match status" value="1"/>
</dbReference>
<organism evidence="2 3">
    <name type="scientific">Arcicella aquatica</name>
    <dbReference type="NCBI Taxonomy" id="217141"/>
    <lineage>
        <taxon>Bacteria</taxon>
        <taxon>Pseudomonadati</taxon>
        <taxon>Bacteroidota</taxon>
        <taxon>Cytophagia</taxon>
        <taxon>Cytophagales</taxon>
        <taxon>Flectobacillaceae</taxon>
        <taxon>Arcicella</taxon>
    </lineage>
</organism>
<comment type="caution">
    <text evidence="2">The sequence shown here is derived from an EMBL/GenBank/DDBJ whole genome shotgun (WGS) entry which is preliminary data.</text>
</comment>
<feature type="non-terminal residue" evidence="2">
    <location>
        <position position="209"/>
    </location>
</feature>
<dbReference type="InterPro" id="IPR038717">
    <property type="entry name" value="Tc1-like_DDE_dom"/>
</dbReference>
<feature type="domain" description="Tc1-like transposase DDE" evidence="1">
    <location>
        <begin position="23"/>
        <end position="177"/>
    </location>
</feature>
<gene>
    <name evidence="2" type="ORF">VB264_25040</name>
</gene>
<dbReference type="RefSeq" id="WP_323254149.1">
    <property type="nucleotide sequence ID" value="NZ_JAYFUL010000113.1"/>
</dbReference>
<protein>
    <submittedName>
        <fullName evidence="2">Transposase</fullName>
    </submittedName>
</protein>
<reference evidence="2 3" key="1">
    <citation type="submission" date="2023-12" db="EMBL/GenBank/DDBJ databases">
        <title>Novel species of the genus Arcicella isolated from rivers.</title>
        <authorList>
            <person name="Lu H."/>
        </authorList>
    </citation>
    <scope>NUCLEOTIDE SEQUENCE [LARGE SCALE GENOMIC DNA]</scope>
    <source>
        <strain evidence="2 3">LMG 21963</strain>
    </source>
</reference>
<accession>A0ABU5QVE5</accession>
<proteinExistence type="predicted"/>
<name>A0ABU5QVE5_9BACT</name>
<evidence type="ECO:0000259" key="1">
    <source>
        <dbReference type="Pfam" id="PF13358"/>
    </source>
</evidence>
<evidence type="ECO:0000313" key="2">
    <source>
        <dbReference type="EMBL" id="MEA5261082.1"/>
    </source>
</evidence>
<dbReference type="EMBL" id="JAYFUL010000113">
    <property type="protein sequence ID" value="MEA5261082.1"/>
    <property type="molecule type" value="Genomic_DNA"/>
</dbReference>
<dbReference type="Proteomes" id="UP001304671">
    <property type="component" value="Unassembled WGS sequence"/>
</dbReference>